<accession>A0A6M0RBW2</accession>
<sequence>MILLKNYNGIDEINEFSDYILNWYNSNRKLLNVVSVPYNTCEFFIKTILECILFGNNVLYITNENENNINIINHIKKSTTFRQYSYIRSSDLNISSKFKIANFKVANNLKEKFDLVIYDDISSFSNYNNKEIKEIIELRLKKSGKGIIYSIESLFKFNRTIYIPLRWNKIPMIEPRIMLTRINLNKDMPFIIYDYIQWSIQSKRKILIYTPFYDLSENLYSYLNNYNKKINVNIILDNDHKSSKTINNFIKMKKGIIITNYYRNDFCRFKDTDLIVYSADREDFHYKKLTYLCSTVGRGEYDFRGEVIFLANTETKDMEKARNITVNFNKEAWKMGLLSI</sequence>
<organism evidence="1 2">
    <name type="scientific">Clostridium niameyense</name>
    <dbReference type="NCBI Taxonomy" id="1622073"/>
    <lineage>
        <taxon>Bacteria</taxon>
        <taxon>Bacillati</taxon>
        <taxon>Bacillota</taxon>
        <taxon>Clostridia</taxon>
        <taxon>Eubacteriales</taxon>
        <taxon>Clostridiaceae</taxon>
        <taxon>Clostridium</taxon>
    </lineage>
</organism>
<dbReference type="Proteomes" id="UP000473885">
    <property type="component" value="Unassembled WGS sequence"/>
</dbReference>
<dbReference type="EMBL" id="SXDP01000005">
    <property type="protein sequence ID" value="NEZ47059.1"/>
    <property type="molecule type" value="Genomic_DNA"/>
</dbReference>
<dbReference type="Gene3D" id="3.40.50.300">
    <property type="entry name" value="P-loop containing nucleotide triphosphate hydrolases"/>
    <property type="match status" value="1"/>
</dbReference>
<keyword evidence="2" id="KW-1185">Reference proteome</keyword>
<dbReference type="RefSeq" id="WP_163249190.1">
    <property type="nucleotide sequence ID" value="NZ_SXDP01000005.1"/>
</dbReference>
<dbReference type="InterPro" id="IPR027417">
    <property type="entry name" value="P-loop_NTPase"/>
</dbReference>
<proteinExistence type="predicted"/>
<protein>
    <submittedName>
        <fullName evidence="1">Competence protein ComF</fullName>
    </submittedName>
</protein>
<dbReference type="SUPFAM" id="SSF52540">
    <property type="entry name" value="P-loop containing nucleoside triphosphate hydrolases"/>
    <property type="match status" value="1"/>
</dbReference>
<evidence type="ECO:0000313" key="1">
    <source>
        <dbReference type="EMBL" id="NEZ47059.1"/>
    </source>
</evidence>
<evidence type="ECO:0000313" key="2">
    <source>
        <dbReference type="Proteomes" id="UP000473885"/>
    </source>
</evidence>
<dbReference type="AlphaFoldDB" id="A0A6M0RBW2"/>
<reference evidence="1 2" key="1">
    <citation type="submission" date="2019-04" db="EMBL/GenBank/DDBJ databases">
        <title>Genome sequencing of Clostridium botulinum Groups I-IV and Clostridium butyricum.</title>
        <authorList>
            <person name="Brunt J."/>
            <person name="Van Vliet A.H.M."/>
            <person name="Stringer S.C."/>
            <person name="Carter A.T."/>
            <person name="Peck M.W."/>
        </authorList>
    </citation>
    <scope>NUCLEOTIDE SEQUENCE [LARGE SCALE GENOMIC DNA]</scope>
    <source>
        <strain evidence="1 2">IFR 18/094</strain>
    </source>
</reference>
<name>A0A6M0RBW2_9CLOT</name>
<comment type="caution">
    <text evidence="1">The sequence shown here is derived from an EMBL/GenBank/DDBJ whole genome shotgun (WGS) entry which is preliminary data.</text>
</comment>
<gene>
    <name evidence="1" type="ORF">FDF74_07525</name>
</gene>